<evidence type="ECO:0000313" key="2">
    <source>
        <dbReference type="EMBL" id="RZF37503.1"/>
    </source>
</evidence>
<keyword evidence="3" id="KW-1185">Reference proteome</keyword>
<name>A0A482WVI7_LAOST</name>
<sequence length="280" mass="32093">MESNEDFNQFNELRNLKVSLKEWGSKLVDKKKIAKADYEDFLKLCDKLGVIIRKTEVSSEVAAENTKIDERLNKIEEKIEKLTLSFSVPPSIQKPTYAETVQLPKKKEDRKPGESKEKVIEQRSRPVPKEKVVLIKPKEIHGTETQTSENLKKIVKKTISNENSLKIKKAINVRGGGVLLVMDSSVDKNKIFSDTTLQNAKFEVSEPHKIKPKLVIYNVPVELSPENVVNEVYNRNFQDSTTIEQFKNSFKPIFKIGPKEKKQVNWVVECGSDIRNKLKI</sequence>
<feature type="compositionally biased region" description="Basic and acidic residues" evidence="1">
    <location>
        <begin position="105"/>
        <end position="122"/>
    </location>
</feature>
<feature type="region of interest" description="Disordered" evidence="1">
    <location>
        <begin position="97"/>
        <end position="122"/>
    </location>
</feature>
<organism evidence="2 3">
    <name type="scientific">Laodelphax striatellus</name>
    <name type="common">Small brown planthopper</name>
    <name type="synonym">Delphax striatella</name>
    <dbReference type="NCBI Taxonomy" id="195883"/>
    <lineage>
        <taxon>Eukaryota</taxon>
        <taxon>Metazoa</taxon>
        <taxon>Ecdysozoa</taxon>
        <taxon>Arthropoda</taxon>
        <taxon>Hexapoda</taxon>
        <taxon>Insecta</taxon>
        <taxon>Pterygota</taxon>
        <taxon>Neoptera</taxon>
        <taxon>Paraneoptera</taxon>
        <taxon>Hemiptera</taxon>
        <taxon>Auchenorrhyncha</taxon>
        <taxon>Fulgoroidea</taxon>
        <taxon>Delphacidae</taxon>
        <taxon>Criomorphinae</taxon>
        <taxon>Laodelphax</taxon>
    </lineage>
</organism>
<dbReference type="EMBL" id="QKKF02024155">
    <property type="protein sequence ID" value="RZF37503.1"/>
    <property type="molecule type" value="Genomic_DNA"/>
</dbReference>
<dbReference type="AlphaFoldDB" id="A0A482WVI7"/>
<dbReference type="STRING" id="195883.A0A482WVI7"/>
<reference evidence="2 3" key="1">
    <citation type="journal article" date="2017" name="Gigascience">
        <title>Genome sequence of the small brown planthopper, Laodelphax striatellus.</title>
        <authorList>
            <person name="Zhu J."/>
            <person name="Jiang F."/>
            <person name="Wang X."/>
            <person name="Yang P."/>
            <person name="Bao Y."/>
            <person name="Zhao W."/>
            <person name="Wang W."/>
            <person name="Lu H."/>
            <person name="Wang Q."/>
            <person name="Cui N."/>
            <person name="Li J."/>
            <person name="Chen X."/>
            <person name="Luo L."/>
            <person name="Yu J."/>
            <person name="Kang L."/>
            <person name="Cui F."/>
        </authorList>
    </citation>
    <scope>NUCLEOTIDE SEQUENCE [LARGE SCALE GENOMIC DNA]</scope>
    <source>
        <strain evidence="2">Lst14</strain>
    </source>
</reference>
<dbReference type="OrthoDB" id="6626910at2759"/>
<evidence type="ECO:0000313" key="3">
    <source>
        <dbReference type="Proteomes" id="UP000291343"/>
    </source>
</evidence>
<accession>A0A482WVI7</accession>
<gene>
    <name evidence="2" type="ORF">LSTR_LSTR011890</name>
</gene>
<protein>
    <submittedName>
        <fullName evidence="2">Uncharacterized protein</fullName>
    </submittedName>
</protein>
<dbReference type="InParanoid" id="A0A482WVI7"/>
<evidence type="ECO:0000256" key="1">
    <source>
        <dbReference type="SAM" id="MobiDB-lite"/>
    </source>
</evidence>
<dbReference type="Proteomes" id="UP000291343">
    <property type="component" value="Unassembled WGS sequence"/>
</dbReference>
<comment type="caution">
    <text evidence="2">The sequence shown here is derived from an EMBL/GenBank/DDBJ whole genome shotgun (WGS) entry which is preliminary data.</text>
</comment>
<proteinExistence type="predicted"/>